<evidence type="ECO:0000256" key="4">
    <source>
        <dbReference type="ARBA" id="ARBA00022679"/>
    </source>
</evidence>
<comment type="pathway">
    <text evidence="1 9">Carbohydrate acid metabolism; D-gluconate degradation.</text>
</comment>
<evidence type="ECO:0000256" key="3">
    <source>
        <dbReference type="ARBA" id="ARBA00012054"/>
    </source>
</evidence>
<sequence length="159" mass="18174">MGVAGCGKTTFSRALGERLAHFIVVEADDFHSLGSKEKMEKGIPLNDNDRYPWLLSISSELRSNENVILACSALKKAYRDIIFDGIPRHNILVLFLDIYPEDSYSRLKKRNVGFFNPQLCVSQFQALEIPEESENYKHLLFSRDFTSMDKLLEKVVSLI</sequence>
<dbReference type="InterPro" id="IPR027417">
    <property type="entry name" value="P-loop_NTPase"/>
</dbReference>
<dbReference type="Pfam" id="PF13671">
    <property type="entry name" value="AAA_33"/>
    <property type="match status" value="1"/>
</dbReference>
<dbReference type="EC" id="2.7.1.12" evidence="3 9"/>
<dbReference type="Gene3D" id="3.40.50.300">
    <property type="entry name" value="P-loop containing nucleotide triphosphate hydrolases"/>
    <property type="match status" value="1"/>
</dbReference>
<keyword evidence="4 9" id="KW-0808">Transferase</keyword>
<organism evidence="10 11">
    <name type="scientific">Rozella allomycis (strain CSF55)</name>
    <dbReference type="NCBI Taxonomy" id="988480"/>
    <lineage>
        <taxon>Eukaryota</taxon>
        <taxon>Fungi</taxon>
        <taxon>Fungi incertae sedis</taxon>
        <taxon>Cryptomycota</taxon>
        <taxon>Cryptomycota incertae sedis</taxon>
        <taxon>Rozella</taxon>
    </lineage>
</organism>
<gene>
    <name evidence="10" type="ORF">O9G_000451</name>
</gene>
<dbReference type="NCBIfam" id="TIGR01313">
    <property type="entry name" value="therm_gnt_kin"/>
    <property type="match status" value="1"/>
</dbReference>
<comment type="similarity">
    <text evidence="2 9">Belongs to the gluconokinase GntK/GntV family.</text>
</comment>
<proteinExistence type="inferred from homology"/>
<dbReference type="GO" id="GO:0046316">
    <property type="term" value="F:gluconokinase activity"/>
    <property type="evidence" value="ECO:0007669"/>
    <property type="project" value="UniProtKB-EC"/>
</dbReference>
<evidence type="ECO:0000256" key="9">
    <source>
        <dbReference type="RuleBase" id="RU363066"/>
    </source>
</evidence>
<dbReference type="InterPro" id="IPR006001">
    <property type="entry name" value="Therm_gnt_kin"/>
</dbReference>
<evidence type="ECO:0000256" key="8">
    <source>
        <dbReference type="ARBA" id="ARBA00048090"/>
    </source>
</evidence>
<evidence type="ECO:0000256" key="7">
    <source>
        <dbReference type="ARBA" id="ARBA00022840"/>
    </source>
</evidence>
<evidence type="ECO:0000256" key="1">
    <source>
        <dbReference type="ARBA" id="ARBA00004875"/>
    </source>
</evidence>
<name>A0A075ATQ8_ROZAC</name>
<dbReference type="OMA" id="GCATPIE"/>
<dbReference type="GO" id="GO:0009051">
    <property type="term" value="P:pentose-phosphate shunt, oxidative branch"/>
    <property type="evidence" value="ECO:0007669"/>
    <property type="project" value="EnsemblFungi"/>
</dbReference>
<reference evidence="10 11" key="1">
    <citation type="journal article" date="2013" name="Curr. Biol.">
        <title>Shared signatures of parasitism and phylogenomics unite Cryptomycota and microsporidia.</title>
        <authorList>
            <person name="James T.Y."/>
            <person name="Pelin A."/>
            <person name="Bonen L."/>
            <person name="Ahrendt S."/>
            <person name="Sain D."/>
            <person name="Corradi N."/>
            <person name="Stajich J.E."/>
        </authorList>
    </citation>
    <scope>NUCLEOTIDE SEQUENCE [LARGE SCALE GENOMIC DNA]</scope>
    <source>
        <strain evidence="10 11">CSF55</strain>
    </source>
</reference>
<dbReference type="GO" id="GO:0005524">
    <property type="term" value="F:ATP binding"/>
    <property type="evidence" value="ECO:0007669"/>
    <property type="project" value="UniProtKB-KW"/>
</dbReference>
<dbReference type="SUPFAM" id="SSF52540">
    <property type="entry name" value="P-loop containing nucleoside triphosphate hydrolases"/>
    <property type="match status" value="1"/>
</dbReference>
<dbReference type="GO" id="GO:0005737">
    <property type="term" value="C:cytoplasm"/>
    <property type="evidence" value="ECO:0007669"/>
    <property type="project" value="TreeGrafter"/>
</dbReference>
<evidence type="ECO:0000256" key="2">
    <source>
        <dbReference type="ARBA" id="ARBA00008420"/>
    </source>
</evidence>
<dbReference type="PANTHER" id="PTHR43442">
    <property type="entry name" value="GLUCONOKINASE-RELATED"/>
    <property type="match status" value="1"/>
</dbReference>
<accession>A0A075ATQ8</accession>
<keyword evidence="6 9" id="KW-0418">Kinase</keyword>
<evidence type="ECO:0000256" key="6">
    <source>
        <dbReference type="ARBA" id="ARBA00022777"/>
    </source>
</evidence>
<comment type="catalytic activity">
    <reaction evidence="8 9">
        <text>D-gluconate + ATP = 6-phospho-D-gluconate + ADP + H(+)</text>
        <dbReference type="Rhea" id="RHEA:19433"/>
        <dbReference type="ChEBI" id="CHEBI:15378"/>
        <dbReference type="ChEBI" id="CHEBI:18391"/>
        <dbReference type="ChEBI" id="CHEBI:30616"/>
        <dbReference type="ChEBI" id="CHEBI:58759"/>
        <dbReference type="ChEBI" id="CHEBI:456216"/>
        <dbReference type="EC" id="2.7.1.12"/>
    </reaction>
</comment>
<evidence type="ECO:0000256" key="5">
    <source>
        <dbReference type="ARBA" id="ARBA00022741"/>
    </source>
</evidence>
<dbReference type="PANTHER" id="PTHR43442:SF3">
    <property type="entry name" value="GLUCONOKINASE-RELATED"/>
    <property type="match status" value="1"/>
</dbReference>
<protein>
    <recommendedName>
        <fullName evidence="3 9">Gluconokinase</fullName>
        <ecNumber evidence="3 9">2.7.1.12</ecNumber>
    </recommendedName>
</protein>
<dbReference type="STRING" id="988480.A0A075ATQ8"/>
<dbReference type="Proteomes" id="UP000030755">
    <property type="component" value="Unassembled WGS sequence"/>
</dbReference>
<dbReference type="OrthoDB" id="275177at2759"/>
<dbReference type="HOGENOM" id="CLU_077168_5_0_1"/>
<dbReference type="AlphaFoldDB" id="A0A075ATQ8"/>
<keyword evidence="7 9" id="KW-0067">ATP-binding</keyword>
<evidence type="ECO:0000313" key="10">
    <source>
        <dbReference type="EMBL" id="EPZ33676.1"/>
    </source>
</evidence>
<dbReference type="EMBL" id="KE561047">
    <property type="protein sequence ID" value="EPZ33676.1"/>
    <property type="molecule type" value="Genomic_DNA"/>
</dbReference>
<keyword evidence="11" id="KW-1185">Reference proteome</keyword>
<evidence type="ECO:0000313" key="11">
    <source>
        <dbReference type="Proteomes" id="UP000030755"/>
    </source>
</evidence>
<keyword evidence="5 9" id="KW-0547">Nucleotide-binding</keyword>
<dbReference type="GO" id="GO:0005975">
    <property type="term" value="P:carbohydrate metabolic process"/>
    <property type="evidence" value="ECO:0007669"/>
    <property type="project" value="InterPro"/>
</dbReference>
<dbReference type="CDD" id="cd02021">
    <property type="entry name" value="GntK"/>
    <property type="match status" value="1"/>
</dbReference>
<dbReference type="UniPathway" id="UPA00792"/>